<evidence type="ECO:0000313" key="2">
    <source>
        <dbReference type="Proteomes" id="UP001164539"/>
    </source>
</evidence>
<gene>
    <name evidence="1" type="ORF">OWV82_001793</name>
</gene>
<reference evidence="1 2" key="1">
    <citation type="journal article" date="2023" name="Science">
        <title>Complex scaffold remodeling in plant triterpene biosynthesis.</title>
        <authorList>
            <person name="De La Pena R."/>
            <person name="Hodgson H."/>
            <person name="Liu J.C."/>
            <person name="Stephenson M.J."/>
            <person name="Martin A.C."/>
            <person name="Owen C."/>
            <person name="Harkess A."/>
            <person name="Leebens-Mack J."/>
            <person name="Jimenez L.E."/>
            <person name="Osbourn A."/>
            <person name="Sattely E.S."/>
        </authorList>
    </citation>
    <scope>NUCLEOTIDE SEQUENCE [LARGE SCALE GENOMIC DNA]</scope>
    <source>
        <strain evidence="2">cv. JPN11</strain>
        <tissue evidence="1">Leaf</tissue>
    </source>
</reference>
<protein>
    <submittedName>
        <fullName evidence="1">Pectinesterase</fullName>
    </submittedName>
</protein>
<organism evidence="1 2">
    <name type="scientific">Melia azedarach</name>
    <name type="common">Chinaberry tree</name>
    <dbReference type="NCBI Taxonomy" id="155640"/>
    <lineage>
        <taxon>Eukaryota</taxon>
        <taxon>Viridiplantae</taxon>
        <taxon>Streptophyta</taxon>
        <taxon>Embryophyta</taxon>
        <taxon>Tracheophyta</taxon>
        <taxon>Spermatophyta</taxon>
        <taxon>Magnoliopsida</taxon>
        <taxon>eudicotyledons</taxon>
        <taxon>Gunneridae</taxon>
        <taxon>Pentapetalae</taxon>
        <taxon>rosids</taxon>
        <taxon>malvids</taxon>
        <taxon>Sapindales</taxon>
        <taxon>Meliaceae</taxon>
        <taxon>Melia</taxon>
    </lineage>
</organism>
<sequence length="371" mass="40286">MSGRNITSVAIHVAIFAILLIDHLAVSTNVPAMIPAEKSQLDGWFNANVKPYTDRKSTLDPELAKAEEQSRVIKVRKDGSGEFKTINDAISSIPTGNTQRVILSIGEGQYQEKVRIEKNKPFITLYGAPEAMPNISFAGTAKEYGTVDSASVIVESDYFTAANVIIANSAPKPDGKRTGAQAVAMRISGNKAAFYNCRFVGFQDTLCDDKGNHFFKDCRIEGTVDFIFGSGKSLYLNTELHATESDATGLTVITAQARKSAAEDNGFAFVHCKIAGTAKGTYLGRAWMSNARVVYAYTDMGPVVNPAGWTDNAHPERAQTVFYGEYKCSGPGATPSSRAKFTKQLTDAEVQPYLVLDYIEGPKWILPPPKV</sequence>
<accession>A0ACC1YZN8</accession>
<keyword evidence="2" id="KW-1185">Reference proteome</keyword>
<name>A0ACC1YZN8_MELAZ</name>
<comment type="caution">
    <text evidence="1">The sequence shown here is derived from an EMBL/GenBank/DDBJ whole genome shotgun (WGS) entry which is preliminary data.</text>
</comment>
<dbReference type="Proteomes" id="UP001164539">
    <property type="component" value="Chromosome 1"/>
</dbReference>
<dbReference type="EMBL" id="CM051394">
    <property type="protein sequence ID" value="KAJ4728937.1"/>
    <property type="molecule type" value="Genomic_DNA"/>
</dbReference>
<evidence type="ECO:0000313" key="1">
    <source>
        <dbReference type="EMBL" id="KAJ4728937.1"/>
    </source>
</evidence>
<proteinExistence type="predicted"/>